<feature type="chain" id="PRO_5021999373" evidence="2">
    <location>
        <begin position="22"/>
        <end position="626"/>
    </location>
</feature>
<dbReference type="Gene3D" id="3.90.76.10">
    <property type="entry name" value="Dipeptide-binding Protein, Domain 1"/>
    <property type="match status" value="1"/>
</dbReference>
<dbReference type="InterPro" id="IPR000914">
    <property type="entry name" value="SBP_5_dom"/>
</dbReference>
<dbReference type="PANTHER" id="PTHR30290:SF16">
    <property type="entry name" value="OLIGOPEPTIDE ABC TRANSPORTER, PERIPLASMIC OLIGOPEPTIDE-BINDING PROTEIN"/>
    <property type="match status" value="1"/>
</dbReference>
<keyword evidence="2" id="KW-0732">Signal</keyword>
<dbReference type="InParanoid" id="A0A540VM98"/>
<comment type="caution">
    <text evidence="4">The sequence shown here is derived from an EMBL/GenBank/DDBJ whole genome shotgun (WGS) entry which is preliminary data.</text>
</comment>
<feature type="domain" description="Solute-binding protein family 5" evidence="3">
    <location>
        <begin position="120"/>
        <end position="516"/>
    </location>
</feature>
<dbReference type="EMBL" id="VIGC01000001">
    <property type="protein sequence ID" value="TQE97889.1"/>
    <property type="molecule type" value="Genomic_DNA"/>
</dbReference>
<dbReference type="RefSeq" id="WP_141608103.1">
    <property type="nucleotide sequence ID" value="NZ_VIGC02000001.1"/>
</dbReference>
<accession>A0A540VM98</accession>
<dbReference type="AlphaFoldDB" id="A0A540VM98"/>
<feature type="signal peptide" evidence="2">
    <location>
        <begin position="1"/>
        <end position="21"/>
    </location>
</feature>
<proteinExistence type="predicted"/>
<dbReference type="SUPFAM" id="SSF53850">
    <property type="entry name" value="Periplasmic binding protein-like II"/>
    <property type="match status" value="1"/>
</dbReference>
<gene>
    <name evidence="4" type="ORF">FKZ61_00480</name>
</gene>
<dbReference type="CDD" id="cd08509">
    <property type="entry name" value="PBP2_TmCBP_oligosaccharides_like"/>
    <property type="match status" value="1"/>
</dbReference>
<reference evidence="4 5" key="1">
    <citation type="submission" date="2019-06" db="EMBL/GenBank/DDBJ databases">
        <title>Genome sequence of Litorilinea aerophila BAA-2444.</title>
        <authorList>
            <person name="Maclea K.S."/>
            <person name="Maurais E.G."/>
            <person name="Iannazzi L.C."/>
        </authorList>
    </citation>
    <scope>NUCLEOTIDE SEQUENCE [LARGE SCALE GENOMIC DNA]</scope>
    <source>
        <strain evidence="4 5">ATCC BAA-2444</strain>
    </source>
</reference>
<dbReference type="Proteomes" id="UP000317371">
    <property type="component" value="Unassembled WGS sequence"/>
</dbReference>
<evidence type="ECO:0000256" key="1">
    <source>
        <dbReference type="SAM" id="MobiDB-lite"/>
    </source>
</evidence>
<dbReference type="GO" id="GO:0015833">
    <property type="term" value="P:peptide transport"/>
    <property type="evidence" value="ECO:0007669"/>
    <property type="project" value="TreeGrafter"/>
</dbReference>
<feature type="compositionally biased region" description="Low complexity" evidence="1">
    <location>
        <begin position="32"/>
        <end position="64"/>
    </location>
</feature>
<dbReference type="Pfam" id="PF00496">
    <property type="entry name" value="SBP_bac_5"/>
    <property type="match status" value="1"/>
</dbReference>
<evidence type="ECO:0000313" key="4">
    <source>
        <dbReference type="EMBL" id="TQE97889.1"/>
    </source>
</evidence>
<evidence type="ECO:0000259" key="3">
    <source>
        <dbReference type="Pfam" id="PF00496"/>
    </source>
</evidence>
<name>A0A540VM98_9CHLR</name>
<dbReference type="PROSITE" id="PS51257">
    <property type="entry name" value="PROKAR_LIPOPROTEIN"/>
    <property type="match status" value="1"/>
</dbReference>
<evidence type="ECO:0000313" key="5">
    <source>
        <dbReference type="Proteomes" id="UP000317371"/>
    </source>
</evidence>
<dbReference type="InterPro" id="IPR039424">
    <property type="entry name" value="SBP_5"/>
</dbReference>
<dbReference type="Gene3D" id="3.40.190.10">
    <property type="entry name" value="Periplasmic binding protein-like II"/>
    <property type="match status" value="1"/>
</dbReference>
<dbReference type="GO" id="GO:1904680">
    <property type="term" value="F:peptide transmembrane transporter activity"/>
    <property type="evidence" value="ECO:0007669"/>
    <property type="project" value="TreeGrafter"/>
</dbReference>
<protein>
    <submittedName>
        <fullName evidence="4">ABC transporter substrate-binding protein</fullName>
    </submittedName>
</protein>
<feature type="region of interest" description="Disordered" evidence="1">
    <location>
        <begin position="32"/>
        <end position="65"/>
    </location>
</feature>
<keyword evidence="5" id="KW-1185">Reference proteome</keyword>
<dbReference type="PANTHER" id="PTHR30290">
    <property type="entry name" value="PERIPLASMIC BINDING COMPONENT OF ABC TRANSPORTER"/>
    <property type="match status" value="1"/>
</dbReference>
<sequence length="626" mass="70951">MGKMRLSWIFALLVILSLVLAACPAQQPAPAAPAQEQAAAPAEAESASGATEAATEEAPAASPEDYINASREETVIFDIDGGRVTDPELWNPFVPGNRRDHGYHQAILEPLFILNYQTGEFIPWLGESFEANETNDVWVLKLREGVEWSDGTPFTADDVVFTIQMLIDNAPELGDSAAMKDWVASIEKVDDLTVQFNLTRPNPRFQLDYFSVKIWGSVNIMPKHIWEGQDPLTFKFYDPEKGWPVGTGPYTLASVSQTEFVYVRNDNWWGAKTGWKPLPAPKKLVWTWAGPEETRAALMADRQLDSLMDITLGALQALQARNPNVITWFREMPKAWVPDPCSRTFELNHAVEPWNDPDMRWALNYAIDRDQIVQIAYEGTTLKSRHFFPAYPPLDALVDKAIEAGVYDLDQLWTHDPDRAREIIESKGYTLNSNGYYEKDGQELRLDITTHEAFIEKQRIAQVIVEQLQAVGINATTRNEAGGTWGENFAFGRFEARVGWQTCGSVNEPWASLDTFNVRWLKPVGERADNDEWRWQGEQATLYSNLVDEMGTLPLGDPKVEELFIQAMDIWFDELPVIPITQAKKIIPFDTTYWTGWPTADNDYIHPPTWWQHTHVIIHNLQPAGQ</sequence>
<dbReference type="OrthoDB" id="9772924at2"/>
<organism evidence="4 5">
    <name type="scientific">Litorilinea aerophila</name>
    <dbReference type="NCBI Taxonomy" id="1204385"/>
    <lineage>
        <taxon>Bacteria</taxon>
        <taxon>Bacillati</taxon>
        <taxon>Chloroflexota</taxon>
        <taxon>Caldilineae</taxon>
        <taxon>Caldilineales</taxon>
        <taxon>Caldilineaceae</taxon>
        <taxon>Litorilinea</taxon>
    </lineage>
</organism>
<dbReference type="Gene3D" id="3.10.105.10">
    <property type="entry name" value="Dipeptide-binding Protein, Domain 3"/>
    <property type="match status" value="1"/>
</dbReference>
<evidence type="ECO:0000256" key="2">
    <source>
        <dbReference type="SAM" id="SignalP"/>
    </source>
</evidence>